<dbReference type="NCBIfam" id="NF003235">
    <property type="entry name" value="PRK04196.1"/>
    <property type="match status" value="1"/>
</dbReference>
<dbReference type="Proteomes" id="UP000642070">
    <property type="component" value="Unassembled WGS sequence"/>
</dbReference>
<dbReference type="CDD" id="cd01135">
    <property type="entry name" value="V_A-ATPase_B"/>
    <property type="match status" value="1"/>
</dbReference>
<evidence type="ECO:0000259" key="5">
    <source>
        <dbReference type="Pfam" id="PF00006"/>
    </source>
</evidence>
<evidence type="ECO:0000259" key="6">
    <source>
        <dbReference type="Pfam" id="PF02874"/>
    </source>
</evidence>
<accession>A0A917UDA7</accession>
<gene>
    <name evidence="4" type="primary">atpB</name>
    <name evidence="8" type="ORF">GCM10007977_093550</name>
    <name evidence="9" type="ORF">GCM10007977_094140</name>
</gene>
<comment type="similarity">
    <text evidence="1 4">Belongs to the ATPase alpha/beta chains family.</text>
</comment>
<dbReference type="RefSeq" id="WP_190256571.1">
    <property type="nucleotide sequence ID" value="NZ_BMPI01000075.1"/>
</dbReference>
<organism evidence="9 10">
    <name type="scientific">Dactylosporangium sucinum</name>
    <dbReference type="NCBI Taxonomy" id="1424081"/>
    <lineage>
        <taxon>Bacteria</taxon>
        <taxon>Bacillati</taxon>
        <taxon>Actinomycetota</taxon>
        <taxon>Actinomycetes</taxon>
        <taxon>Micromonosporales</taxon>
        <taxon>Micromonosporaceae</taxon>
        <taxon>Dactylosporangium</taxon>
    </lineage>
</organism>
<dbReference type="GO" id="GO:0042777">
    <property type="term" value="P:proton motive force-driven plasma membrane ATP synthesis"/>
    <property type="evidence" value="ECO:0007669"/>
    <property type="project" value="UniProtKB-UniRule"/>
</dbReference>
<dbReference type="InterPro" id="IPR000194">
    <property type="entry name" value="ATPase_F1/V1/A1_a/bsu_nucl-bd"/>
</dbReference>
<dbReference type="EMBL" id="BMPI01000076">
    <property type="protein sequence ID" value="GGM77841.1"/>
    <property type="molecule type" value="Genomic_DNA"/>
</dbReference>
<evidence type="ECO:0000256" key="1">
    <source>
        <dbReference type="ARBA" id="ARBA00008936"/>
    </source>
</evidence>
<dbReference type="PANTHER" id="PTHR43389:SF4">
    <property type="entry name" value="V-TYPE PROTON ATPASE SUBUNIT B"/>
    <property type="match status" value="1"/>
</dbReference>
<dbReference type="Gene3D" id="3.40.50.12240">
    <property type="match status" value="1"/>
</dbReference>
<keyword evidence="10" id="KW-1185">Reference proteome</keyword>
<comment type="function">
    <text evidence="4">Produces ATP from ADP in the presence of a proton gradient across the membrane. The V-type beta chain is a regulatory subunit.</text>
</comment>
<dbReference type="GO" id="GO:0005524">
    <property type="term" value="F:ATP binding"/>
    <property type="evidence" value="ECO:0007669"/>
    <property type="project" value="UniProtKB-UniRule"/>
</dbReference>
<dbReference type="AlphaFoldDB" id="A0A917UDA7"/>
<dbReference type="SUPFAM" id="SSF47917">
    <property type="entry name" value="C-terminal domain of alpha and beta subunits of F1 ATP synthase"/>
    <property type="match status" value="1"/>
</dbReference>
<dbReference type="Pfam" id="PF02874">
    <property type="entry name" value="ATP-synt_ab_N"/>
    <property type="match status" value="1"/>
</dbReference>
<keyword evidence="4" id="KW-0375">Hydrogen ion transport</keyword>
<dbReference type="Pfam" id="PF00006">
    <property type="entry name" value="ATP-synt_ab"/>
    <property type="match status" value="1"/>
</dbReference>
<dbReference type="Pfam" id="PF22919">
    <property type="entry name" value="ATP-synt_VA_C"/>
    <property type="match status" value="1"/>
</dbReference>
<evidence type="ECO:0000256" key="4">
    <source>
        <dbReference type="HAMAP-Rule" id="MF_00310"/>
    </source>
</evidence>
<reference evidence="9" key="1">
    <citation type="journal article" date="2014" name="Int. J. Syst. Evol. Microbiol.">
        <title>Complete genome sequence of Corynebacterium casei LMG S-19264T (=DSM 44701T), isolated from a smear-ripened cheese.</title>
        <authorList>
            <consortium name="US DOE Joint Genome Institute (JGI-PGF)"/>
            <person name="Walter F."/>
            <person name="Albersmeier A."/>
            <person name="Kalinowski J."/>
            <person name="Ruckert C."/>
        </authorList>
    </citation>
    <scope>NUCLEOTIDE SEQUENCE</scope>
    <source>
        <strain evidence="9">JCM 19831</strain>
    </source>
</reference>
<feature type="domain" description="ATP synthase A/B type C-terminal" evidence="7">
    <location>
        <begin position="358"/>
        <end position="453"/>
    </location>
</feature>
<dbReference type="InterPro" id="IPR027417">
    <property type="entry name" value="P-loop_NTPase"/>
</dbReference>
<evidence type="ECO:0000313" key="9">
    <source>
        <dbReference type="EMBL" id="GGM77841.1"/>
    </source>
</evidence>
<name>A0A917UDA7_9ACTN</name>
<protein>
    <recommendedName>
        <fullName evidence="4">V-type ATP synthase beta chain</fullName>
    </recommendedName>
    <alternativeName>
        <fullName evidence="4">V-ATPase subunit B</fullName>
    </alternativeName>
</protein>
<dbReference type="InterPro" id="IPR055190">
    <property type="entry name" value="ATP-synt_VA_C"/>
</dbReference>
<evidence type="ECO:0000313" key="8">
    <source>
        <dbReference type="EMBL" id="GGM77337.1"/>
    </source>
</evidence>
<evidence type="ECO:0000256" key="2">
    <source>
        <dbReference type="ARBA" id="ARBA00022448"/>
    </source>
</evidence>
<reference evidence="9" key="2">
    <citation type="submission" date="2020-09" db="EMBL/GenBank/DDBJ databases">
        <authorList>
            <person name="Sun Q."/>
            <person name="Ohkuma M."/>
        </authorList>
    </citation>
    <scope>NUCLEOTIDE SEQUENCE</scope>
    <source>
        <strain evidence="9">JCM 19831</strain>
    </source>
</reference>
<dbReference type="InterPro" id="IPR004100">
    <property type="entry name" value="ATPase_F1/V1/A1_a/bsu_N"/>
</dbReference>
<evidence type="ECO:0000313" key="10">
    <source>
        <dbReference type="Proteomes" id="UP000642070"/>
    </source>
</evidence>
<proteinExistence type="inferred from homology"/>
<keyword evidence="4" id="KW-0066">ATP synthesis</keyword>
<keyword evidence="2 4" id="KW-0813">Transport</keyword>
<dbReference type="SUPFAM" id="SSF52540">
    <property type="entry name" value="P-loop containing nucleoside triphosphate hydrolases"/>
    <property type="match status" value="1"/>
</dbReference>
<feature type="domain" description="ATPase F1/V1/A1 complex alpha/beta subunit N-terminal" evidence="6">
    <location>
        <begin position="12"/>
        <end position="79"/>
    </location>
</feature>
<dbReference type="HAMAP" id="MF_00310">
    <property type="entry name" value="ATP_synth_B_arch"/>
    <property type="match status" value="1"/>
</dbReference>
<sequence>MSGWPVVEHASVHEVHGPLLVVGDVGGAAGYDDVATIVSADGGRRHGVVLEAGGDTAVVQVYEGTSGIARSGTRVAFTGAPMRIPVGERWLGRMCNGRGEPLDGGPPVIADRSVPVAGSPMNPTWREPPSEPVVTGVSAVDALTTLVRGQKLPVFAAAGLPYLELAVQIARQAHAGGAPFCVVFAGMGLTHADAGFVRDALDERAAADELVLFLNAADDPVIERILTPRLGLTVAEDLAFTGGRHVLVVMTDMTSYAEALREVSAARGEIPARRAYPGYLYSDLASLYERCGRVRGRPGSVTIVPVLTMPAEDITHPVPDLTGYITEGQIVLSSEVHSRGVYPPVDPLSSLSRLMRHGAGAGRTRDDHLPVAAQLMAALARARQVRELADLVGTAALGDTDRRYLDFAGAVDRDLLNQRPDESRSLDETLGRAWRTLLRLPDAELTTLPDALLTRHRRTG</sequence>
<dbReference type="GO" id="GO:0046933">
    <property type="term" value="F:proton-transporting ATP synthase activity, rotational mechanism"/>
    <property type="evidence" value="ECO:0007669"/>
    <property type="project" value="UniProtKB-UniRule"/>
</dbReference>
<feature type="domain" description="ATPase F1/V1/A1 complex alpha/beta subunit nucleotide-binding" evidence="5">
    <location>
        <begin position="136"/>
        <end position="352"/>
    </location>
</feature>
<evidence type="ECO:0000259" key="7">
    <source>
        <dbReference type="Pfam" id="PF22919"/>
    </source>
</evidence>
<dbReference type="CDD" id="cd18118">
    <property type="entry name" value="ATP-synt_V_A-type_beta_N"/>
    <property type="match status" value="1"/>
</dbReference>
<keyword evidence="3 4" id="KW-0406">Ion transport</keyword>
<dbReference type="EMBL" id="BMPI01000075">
    <property type="protein sequence ID" value="GGM77337.1"/>
    <property type="molecule type" value="Genomic_DNA"/>
</dbReference>
<dbReference type="InterPro" id="IPR022879">
    <property type="entry name" value="V-ATPase_su_B/beta"/>
</dbReference>
<evidence type="ECO:0000256" key="3">
    <source>
        <dbReference type="ARBA" id="ARBA00023065"/>
    </source>
</evidence>
<dbReference type="PANTHER" id="PTHR43389">
    <property type="entry name" value="V-TYPE PROTON ATPASE SUBUNIT B"/>
    <property type="match status" value="1"/>
</dbReference>
<comment type="caution">
    <text evidence="9">The sequence shown here is derived from an EMBL/GenBank/DDBJ whole genome shotgun (WGS) entry which is preliminary data.</text>
</comment>